<proteinExistence type="predicted"/>
<keyword evidence="4" id="KW-0804">Transcription</keyword>
<feature type="DNA-binding region" description="H-T-H motif" evidence="5">
    <location>
        <begin position="31"/>
        <end position="50"/>
    </location>
</feature>
<keyword evidence="2" id="KW-0805">Transcription regulation</keyword>
<evidence type="ECO:0000256" key="3">
    <source>
        <dbReference type="ARBA" id="ARBA00023125"/>
    </source>
</evidence>
<evidence type="ECO:0000256" key="4">
    <source>
        <dbReference type="ARBA" id="ARBA00023163"/>
    </source>
</evidence>
<dbReference type="RefSeq" id="WP_059415608.1">
    <property type="nucleotide sequence ID" value="NZ_DF968216.1"/>
</dbReference>
<dbReference type="Pfam" id="PF13977">
    <property type="entry name" value="TetR_C_6"/>
    <property type="match status" value="1"/>
</dbReference>
<dbReference type="PANTHER" id="PTHR30055">
    <property type="entry name" value="HTH-TYPE TRANSCRIPTIONAL REGULATOR RUTR"/>
    <property type="match status" value="1"/>
</dbReference>
<gene>
    <name evidence="7" type="ORF">SAZU_1263</name>
</gene>
<organism evidence="7 8">
    <name type="scientific">Streptomyces azureus</name>
    <dbReference type="NCBI Taxonomy" id="146537"/>
    <lineage>
        <taxon>Bacteria</taxon>
        <taxon>Bacillati</taxon>
        <taxon>Actinomycetota</taxon>
        <taxon>Actinomycetes</taxon>
        <taxon>Kitasatosporales</taxon>
        <taxon>Streptomycetaceae</taxon>
        <taxon>Streptomyces</taxon>
    </lineage>
</organism>
<dbReference type="OrthoDB" id="9816296at2"/>
<dbReference type="InterPro" id="IPR050109">
    <property type="entry name" value="HTH-type_TetR-like_transc_reg"/>
</dbReference>
<dbReference type="SUPFAM" id="SSF46689">
    <property type="entry name" value="Homeodomain-like"/>
    <property type="match status" value="1"/>
</dbReference>
<dbReference type="PROSITE" id="PS50977">
    <property type="entry name" value="HTH_TETR_2"/>
    <property type="match status" value="1"/>
</dbReference>
<dbReference type="InterPro" id="IPR036271">
    <property type="entry name" value="Tet_transcr_reg_TetR-rel_C_sf"/>
</dbReference>
<dbReference type="Proteomes" id="UP000053859">
    <property type="component" value="Unassembled WGS sequence"/>
</dbReference>
<reference evidence="7" key="1">
    <citation type="journal article" date="2015" name="Genome Announc.">
        <title>Draft Genome Sequence of Thiostrepton-Producing Streptomyces azureus ATCC 14921.</title>
        <authorList>
            <person name="Sakihara K."/>
            <person name="Maeda J."/>
            <person name="Tashiro K."/>
            <person name="Fujino Y."/>
            <person name="Kuhara S."/>
            <person name="Ohshima T."/>
            <person name="Ogata S."/>
            <person name="Doi K."/>
        </authorList>
    </citation>
    <scope>NUCLEOTIDE SEQUENCE [LARGE SCALE GENOMIC DNA]</scope>
    <source>
        <strain evidence="7">ATCC14921</strain>
    </source>
</reference>
<protein>
    <submittedName>
        <fullName evidence="7">Transcriptional regulator</fullName>
    </submittedName>
</protein>
<accession>A0A0K8PF68</accession>
<dbReference type="InterPro" id="IPR039538">
    <property type="entry name" value="BetI_C"/>
</dbReference>
<dbReference type="InterPro" id="IPR001647">
    <property type="entry name" value="HTH_TetR"/>
</dbReference>
<dbReference type="GO" id="GO:0000976">
    <property type="term" value="F:transcription cis-regulatory region binding"/>
    <property type="evidence" value="ECO:0007669"/>
    <property type="project" value="TreeGrafter"/>
</dbReference>
<evidence type="ECO:0000259" key="6">
    <source>
        <dbReference type="PROSITE" id="PS50977"/>
    </source>
</evidence>
<dbReference type="AlphaFoldDB" id="A0A0K8PF68"/>
<dbReference type="PANTHER" id="PTHR30055:SF234">
    <property type="entry name" value="HTH-TYPE TRANSCRIPTIONAL REGULATOR BETI"/>
    <property type="match status" value="1"/>
</dbReference>
<name>A0A0K8PF68_STRAJ</name>
<keyword evidence="8" id="KW-1185">Reference proteome</keyword>
<keyword evidence="1" id="KW-0678">Repressor</keyword>
<feature type="domain" description="HTH tetR-type" evidence="6">
    <location>
        <begin position="8"/>
        <end position="68"/>
    </location>
</feature>
<evidence type="ECO:0000256" key="5">
    <source>
        <dbReference type="PROSITE-ProRule" id="PRU00335"/>
    </source>
</evidence>
<sequence length="198" mass="21836">MPKTVDREEQRRQIGAALLQLVAERGLDEVSVRTVAAATGRSPGAVQKYFRTKDEMLTFAAELAGERIERRMAEVNTALPLRQALRDLILSTLPLDAERRAEAAAQLAFAIHAAHHPRLAAIRRQVDRDIREALATWLESAGHATHPAVLADAVIALSDGLALRMLYTPQEHEQLLTVLDQALDTLIPDPGTARHPRE</sequence>
<dbReference type="EMBL" id="DF968216">
    <property type="protein sequence ID" value="GAP46525.1"/>
    <property type="molecule type" value="Genomic_DNA"/>
</dbReference>
<evidence type="ECO:0000256" key="1">
    <source>
        <dbReference type="ARBA" id="ARBA00022491"/>
    </source>
</evidence>
<evidence type="ECO:0000313" key="8">
    <source>
        <dbReference type="Proteomes" id="UP000053859"/>
    </source>
</evidence>
<evidence type="ECO:0000313" key="7">
    <source>
        <dbReference type="EMBL" id="GAP46525.1"/>
    </source>
</evidence>
<dbReference type="GO" id="GO:0003700">
    <property type="term" value="F:DNA-binding transcription factor activity"/>
    <property type="evidence" value="ECO:0007669"/>
    <property type="project" value="TreeGrafter"/>
</dbReference>
<dbReference type="Gene3D" id="1.10.357.10">
    <property type="entry name" value="Tetracycline Repressor, domain 2"/>
    <property type="match status" value="1"/>
</dbReference>
<keyword evidence="3 5" id="KW-0238">DNA-binding</keyword>
<dbReference type="InterPro" id="IPR009057">
    <property type="entry name" value="Homeodomain-like_sf"/>
</dbReference>
<evidence type="ECO:0000256" key="2">
    <source>
        <dbReference type="ARBA" id="ARBA00023015"/>
    </source>
</evidence>
<dbReference type="Pfam" id="PF00440">
    <property type="entry name" value="TetR_N"/>
    <property type="match status" value="1"/>
</dbReference>
<dbReference type="SUPFAM" id="SSF48498">
    <property type="entry name" value="Tetracyclin repressor-like, C-terminal domain"/>
    <property type="match status" value="1"/>
</dbReference>
<dbReference type="PATRIC" id="fig|146537.3.peg.1329"/>